<dbReference type="InterPro" id="IPR011009">
    <property type="entry name" value="Kinase-like_dom_sf"/>
</dbReference>
<gene>
    <name evidence="3" type="ORF">FB463_001705</name>
</gene>
<dbReference type="RefSeq" id="WP_146853870.1">
    <property type="nucleotide sequence ID" value="NZ_BAAAHR010000001.1"/>
</dbReference>
<feature type="signal peptide" evidence="1">
    <location>
        <begin position="1"/>
        <end position="17"/>
    </location>
</feature>
<dbReference type="Gene3D" id="3.90.1200.10">
    <property type="match status" value="1"/>
</dbReference>
<reference evidence="3 4" key="1">
    <citation type="submission" date="2020-07" db="EMBL/GenBank/DDBJ databases">
        <title>Sequencing the genomes of 1000 actinobacteria strains.</title>
        <authorList>
            <person name="Klenk H.-P."/>
        </authorList>
    </citation>
    <scope>NUCLEOTIDE SEQUENCE [LARGE SCALE GENOMIC DNA]</scope>
    <source>
        <strain evidence="3 4">DSM 10309</strain>
    </source>
</reference>
<evidence type="ECO:0000313" key="4">
    <source>
        <dbReference type="Proteomes" id="UP000522688"/>
    </source>
</evidence>
<accession>A0A7W3JIF9</accession>
<dbReference type="AlphaFoldDB" id="A0A7W3JIF9"/>
<dbReference type="EMBL" id="JACGWW010000002">
    <property type="protein sequence ID" value="MBA8813456.1"/>
    <property type="molecule type" value="Genomic_DNA"/>
</dbReference>
<evidence type="ECO:0000256" key="1">
    <source>
        <dbReference type="SAM" id="SignalP"/>
    </source>
</evidence>
<proteinExistence type="predicted"/>
<feature type="domain" description="Aminoglycoside phosphotransferase" evidence="2">
    <location>
        <begin position="42"/>
        <end position="250"/>
    </location>
</feature>
<dbReference type="Pfam" id="PF01636">
    <property type="entry name" value="APH"/>
    <property type="match status" value="1"/>
</dbReference>
<evidence type="ECO:0000259" key="2">
    <source>
        <dbReference type="Pfam" id="PF01636"/>
    </source>
</evidence>
<evidence type="ECO:0000313" key="3">
    <source>
        <dbReference type="EMBL" id="MBA8813456.1"/>
    </source>
</evidence>
<feature type="chain" id="PRO_5039191948" evidence="1">
    <location>
        <begin position="18"/>
        <end position="331"/>
    </location>
</feature>
<name>A0A7W3JIF9_9MICO</name>
<keyword evidence="3" id="KW-0808">Transferase</keyword>
<dbReference type="SUPFAM" id="SSF56112">
    <property type="entry name" value="Protein kinase-like (PK-like)"/>
    <property type="match status" value="1"/>
</dbReference>
<protein>
    <submittedName>
        <fullName evidence="3">Aminoglycoside phosphotransferase (APT) family kinase protein</fullName>
    </submittedName>
</protein>
<dbReference type="InterPro" id="IPR002575">
    <property type="entry name" value="Aminoglycoside_PTrfase"/>
</dbReference>
<sequence>MARSHLTLAALATAAVADLDVSAAAAHGSTTGSDYDSALLNGRTGEHWIIRVPRSQRAEARQSADLVALRALSAGVRGRLPFAVPQYRGQAPLGRTRGIVYDFVPGEHLTASRVTPGSGLPEVLGRGIAAIHSLPTSFVTDAGLTSHTPFEAMRSTASLVDRAASTRLLPAALLERWEAAIQDHLLWQFQPTVVNGSLDAGSILVSGDDVTGVLGWHDLQVGDPARDLAWLLGAPTAVEAAFEAYNTARGTSDHQLRHRATLYHELELAKWLLHGTSTKSTEVVDDAVELMGSLVDSLQLDRSGSIGAGSTAALDIDGVEKLLSSTERRHG</sequence>
<keyword evidence="3" id="KW-0418">Kinase</keyword>
<comment type="caution">
    <text evidence="3">The sequence shown here is derived from an EMBL/GenBank/DDBJ whole genome shotgun (WGS) entry which is preliminary data.</text>
</comment>
<dbReference type="OrthoDB" id="3239865at2"/>
<dbReference type="Proteomes" id="UP000522688">
    <property type="component" value="Unassembled WGS sequence"/>
</dbReference>
<dbReference type="GO" id="GO:0016301">
    <property type="term" value="F:kinase activity"/>
    <property type="evidence" value="ECO:0007669"/>
    <property type="project" value="UniProtKB-KW"/>
</dbReference>
<keyword evidence="1" id="KW-0732">Signal</keyword>
<organism evidence="3 4">
    <name type="scientific">Frigoribacterium faeni</name>
    <dbReference type="NCBI Taxonomy" id="145483"/>
    <lineage>
        <taxon>Bacteria</taxon>
        <taxon>Bacillati</taxon>
        <taxon>Actinomycetota</taxon>
        <taxon>Actinomycetes</taxon>
        <taxon>Micrococcales</taxon>
        <taxon>Microbacteriaceae</taxon>
        <taxon>Frigoribacterium</taxon>
    </lineage>
</organism>